<dbReference type="HAMAP" id="MF_03105">
    <property type="entry name" value="Mdm34"/>
    <property type="match status" value="1"/>
</dbReference>
<keyword evidence="2" id="KW-0813">Transport</keyword>
<comment type="similarity">
    <text evidence="10">Belongs to the MDM34 family.</text>
</comment>
<dbReference type="PROSITE" id="PS51847">
    <property type="entry name" value="SMP"/>
    <property type="match status" value="1"/>
</dbReference>
<protein>
    <recommendedName>
        <fullName evidence="10">Mitochondrial distribution and morphology protein 34</fullName>
    </recommendedName>
</protein>
<evidence type="ECO:0000256" key="5">
    <source>
        <dbReference type="ARBA" id="ARBA00022787"/>
    </source>
</evidence>
<evidence type="ECO:0000256" key="6">
    <source>
        <dbReference type="ARBA" id="ARBA00023055"/>
    </source>
</evidence>
<dbReference type="InterPro" id="IPR031468">
    <property type="entry name" value="SMP_LBD"/>
</dbReference>
<keyword evidence="9 10" id="KW-0472">Membrane</keyword>
<evidence type="ECO:0000256" key="1">
    <source>
        <dbReference type="ARBA" id="ARBA00004370"/>
    </source>
</evidence>
<evidence type="ECO:0000256" key="4">
    <source>
        <dbReference type="ARBA" id="ARBA00022692"/>
    </source>
</evidence>
<feature type="compositionally biased region" description="Low complexity" evidence="11">
    <location>
        <begin position="35"/>
        <end position="48"/>
    </location>
</feature>
<organism evidence="13 14">
    <name type="scientific">Kluyveromyces marxianus</name>
    <name type="common">Yeast</name>
    <name type="synonym">Candida kefyr</name>
    <dbReference type="NCBI Taxonomy" id="4911"/>
    <lineage>
        <taxon>Eukaryota</taxon>
        <taxon>Fungi</taxon>
        <taxon>Dikarya</taxon>
        <taxon>Ascomycota</taxon>
        <taxon>Saccharomycotina</taxon>
        <taxon>Saccharomycetes</taxon>
        <taxon>Saccharomycetales</taxon>
        <taxon>Saccharomycetaceae</taxon>
        <taxon>Kluyveromyces</taxon>
    </lineage>
</organism>
<evidence type="ECO:0000313" key="14">
    <source>
        <dbReference type="Proteomes" id="UP000422736"/>
    </source>
</evidence>
<feature type="region of interest" description="Disordered" evidence="11">
    <location>
        <begin position="21"/>
        <end position="53"/>
    </location>
</feature>
<sequence>MSFKFNTGTFEDNTFNEQIRDRLTKALNPNRAEGSDSNSSGQDPSSNDTQKKPKKLGILKSGVTVRQVDFRSIPRLEILDLDVSAQSKSLLKGICKISCKDAMIQITTEIEANLLLLYETVSPKFTTPKLVSNDSFNVPITMTFDHIELEAITNIFVKNTGVGISFNDVNLDFRFECSMKLLQSSIEKRLKESMQSIFKDVLPSVIFNMSQRWFTHGPDVIEEPLPSSTKQSSTEVTPMTILDDSDLQDLSPATMLRLSTLVSSRQSLSLNPTSSNTISTIPGCVERQNLRRFSSRIPSLNNYYAQEASVGSPSRIFPTRENSNSIINNKLAGDYIENSLPQEVLQSGTFTVKEIASIQQRIYERNNEENLIKRRRIKLGRKKVSLKDSSTEAETPLEPIIEHVTLPIQNIDSDAKSFGIKAEEKKSETISPGSVTPLLSPKPVLAISPSLGMTPNSKSISQPYASNIATESIPDLRLSQTQQYKEKIPKRLNLLEESYFKSDFKDLRNSLYSPMRNQRYYVQSEEGSRPSFLDSKRFSFVGLANQPMKWGNDDLPPPYKAE</sequence>
<dbReference type="PANTHER" id="PTHR28185:SF1">
    <property type="entry name" value="MITOCHONDRIAL DISTRIBUTION AND MORPHOLOGY PROTEIN 34"/>
    <property type="match status" value="1"/>
</dbReference>
<comment type="subunit">
    <text evidence="10">Component of the ER-mitochondria encounter structure (ERMES) or MDM complex, composed of MMM1, MDM10, MDM12 and MDM34.</text>
</comment>
<comment type="function">
    <text evidence="10">Component of the ERMES/MDM complex, which serves as a molecular tether to connect the endoplasmic reticulum (ER) and mitochondria. Components of this complex are involved in the control of mitochondrial shape and protein biogenesis, and function in nonvesicular lipid trafficking between the ER and mitochondria. MDM34 is required for the interaction of the ER-resident membrane protein MMM1 and the outer mitochondrial membrane-resident beta-barrel protein MDM10.</text>
</comment>
<dbReference type="PANTHER" id="PTHR28185">
    <property type="entry name" value="MITOCHONDRIAL DISTRIBUTION AND MORPHOLOGY PROTEIN 34"/>
    <property type="match status" value="1"/>
</dbReference>
<evidence type="ECO:0000256" key="2">
    <source>
        <dbReference type="ARBA" id="ARBA00022448"/>
    </source>
</evidence>
<reference evidence="13 14" key="1">
    <citation type="submission" date="2016-03" db="EMBL/GenBank/DDBJ databases">
        <title>How can Kluyveromyces marxianus grow so fast - potential evolutionary course in Saccharomyces Complex revealed by comparative genomics.</title>
        <authorList>
            <person name="Mo W."/>
            <person name="Lu W."/>
            <person name="Yang X."/>
            <person name="Qi J."/>
            <person name="Lv H."/>
        </authorList>
    </citation>
    <scope>NUCLEOTIDE SEQUENCE [LARGE SCALE GENOMIC DNA]</scope>
    <source>
        <strain evidence="13 14">FIM1</strain>
    </source>
</reference>
<dbReference type="InterPro" id="IPR027536">
    <property type="entry name" value="MDM34"/>
</dbReference>
<evidence type="ECO:0000256" key="8">
    <source>
        <dbReference type="ARBA" id="ARBA00023128"/>
    </source>
</evidence>
<evidence type="ECO:0000256" key="11">
    <source>
        <dbReference type="SAM" id="MobiDB-lite"/>
    </source>
</evidence>
<keyword evidence="4 10" id="KW-0812">Transmembrane</keyword>
<keyword evidence="14" id="KW-1185">Reference proteome</keyword>
<evidence type="ECO:0000256" key="3">
    <source>
        <dbReference type="ARBA" id="ARBA00022452"/>
    </source>
</evidence>
<keyword evidence="3 10" id="KW-1134">Transmembrane beta strand</keyword>
<dbReference type="Proteomes" id="UP000422736">
    <property type="component" value="Chromosome 3"/>
</dbReference>
<evidence type="ECO:0000256" key="9">
    <source>
        <dbReference type="ARBA" id="ARBA00023136"/>
    </source>
</evidence>
<keyword evidence="8 10" id="KW-0496">Mitochondrion</keyword>
<keyword evidence="5 10" id="KW-1000">Mitochondrion outer membrane</keyword>
<dbReference type="Pfam" id="PF26545">
    <property type="entry name" value="Mdm34_N"/>
    <property type="match status" value="1"/>
</dbReference>
<evidence type="ECO:0000313" key="13">
    <source>
        <dbReference type="EMBL" id="QGN15686.1"/>
    </source>
</evidence>
<comment type="domain">
    <text evidence="10">Lacks alpha-helical transmembrane segments, suggesting that it resides in the membrane via beta-sheet conformations similar to those predicted for other outer membrane proteins and porin.</text>
</comment>
<dbReference type="InterPro" id="IPR058825">
    <property type="entry name" value="MDM34_N"/>
</dbReference>
<feature type="domain" description="SMP-LTD" evidence="12">
    <location>
        <begin position="1"/>
        <end position="211"/>
    </location>
</feature>
<comment type="subcellular location">
    <subcellularLocation>
        <location evidence="1">Membrane</location>
    </subcellularLocation>
    <subcellularLocation>
        <location evidence="10">Mitochondrion outer membrane</location>
        <topology evidence="10">Multi-pass membrane protein</topology>
    </subcellularLocation>
    <text evidence="10">The ERMES/MDM complex localizes to a few discrete foci (around 10 per single cell), that represent mitochondria-endoplasmic reticulum junctions. These foci are often found next to mtDNA nucleoids.</text>
</comment>
<keyword evidence="6" id="KW-0445">Lipid transport</keyword>
<gene>
    <name evidence="10 13" type="primary">MDM34</name>
    <name evidence="13" type="ORF">FIM1_2379</name>
</gene>
<evidence type="ECO:0000256" key="7">
    <source>
        <dbReference type="ARBA" id="ARBA00023121"/>
    </source>
</evidence>
<evidence type="ECO:0000256" key="10">
    <source>
        <dbReference type="HAMAP-Rule" id="MF_03105"/>
    </source>
</evidence>
<keyword evidence="7" id="KW-0446">Lipid-binding</keyword>
<accession>A0ABX6ETW7</accession>
<dbReference type="EMBL" id="CP015056">
    <property type="protein sequence ID" value="QGN15686.1"/>
    <property type="molecule type" value="Genomic_DNA"/>
</dbReference>
<name>A0ABX6ETW7_KLUMA</name>
<evidence type="ECO:0000259" key="12">
    <source>
        <dbReference type="PROSITE" id="PS51847"/>
    </source>
</evidence>
<proteinExistence type="inferred from homology"/>